<organism evidence="2 3">
    <name type="scientific">Ventrimonas faecis</name>
    <dbReference type="NCBI Taxonomy" id="3133170"/>
    <lineage>
        <taxon>Bacteria</taxon>
        <taxon>Bacillati</taxon>
        <taxon>Bacillota</taxon>
        <taxon>Clostridia</taxon>
        <taxon>Lachnospirales</taxon>
        <taxon>Lachnospiraceae</taxon>
        <taxon>Ventrimonas</taxon>
    </lineage>
</organism>
<reference evidence="2 3" key="1">
    <citation type="submission" date="2024-03" db="EMBL/GenBank/DDBJ databases">
        <title>Human intestinal bacterial collection.</title>
        <authorList>
            <person name="Pauvert C."/>
            <person name="Hitch T.C.A."/>
            <person name="Clavel T."/>
        </authorList>
    </citation>
    <scope>NUCLEOTIDE SEQUENCE [LARGE SCALE GENOMIC DNA]</scope>
    <source>
        <strain evidence="2 3">CLA-AP-H27</strain>
    </source>
</reference>
<dbReference type="CDD" id="cd15482">
    <property type="entry name" value="Sialidase_non-viral"/>
    <property type="match status" value="1"/>
</dbReference>
<comment type="caution">
    <text evidence="2">The sequence shown here is derived from an EMBL/GenBank/DDBJ whole genome shotgun (WGS) entry which is preliminary data.</text>
</comment>
<dbReference type="EMBL" id="JBBMFJ010000001">
    <property type="protein sequence ID" value="MEQ2561737.1"/>
    <property type="molecule type" value="Genomic_DNA"/>
</dbReference>
<dbReference type="Gene3D" id="2.120.10.10">
    <property type="match status" value="1"/>
</dbReference>
<evidence type="ECO:0000313" key="2">
    <source>
        <dbReference type="EMBL" id="MEQ2561737.1"/>
    </source>
</evidence>
<keyword evidence="2" id="KW-0326">Glycosidase</keyword>
<dbReference type="PANTHER" id="PTHR43752:SF2">
    <property type="entry name" value="BNR_ASP-BOX REPEAT FAMILY PROTEIN"/>
    <property type="match status" value="1"/>
</dbReference>
<dbReference type="GO" id="GO:0016798">
    <property type="term" value="F:hydrolase activity, acting on glycosyl bonds"/>
    <property type="evidence" value="ECO:0007669"/>
    <property type="project" value="UniProtKB-KW"/>
</dbReference>
<dbReference type="PANTHER" id="PTHR43752">
    <property type="entry name" value="BNR/ASP-BOX REPEAT FAMILY PROTEIN"/>
    <property type="match status" value="1"/>
</dbReference>
<dbReference type="Proteomes" id="UP001437460">
    <property type="component" value="Unassembled WGS sequence"/>
</dbReference>
<proteinExistence type="predicted"/>
<dbReference type="RefSeq" id="WP_349228179.1">
    <property type="nucleotide sequence ID" value="NZ_JBBMFJ010000001.1"/>
</dbReference>
<sequence length="386" mass="42854">MEYRHIGGLTPDGTVYVNDDMGTLEAMVPPGKYATAHAPALLELENGDMLCAWFAGSFEGSKDISIVCARKEKGSDHWEEPVAVSYDSERSEQNPSLFLGPDGAVWCMYTAQLDRMEGKDNMQFTSIIRRQKSFDGGKTWGEADVIFPQEGSFCRQPIQVLSNGRWIFGNWICTDSVNGLEGDPTAFRISDDQGKSWKLVEMPESNGAVHANVVELEPGKLIALMRSRFADFVYISHSDDNGDTWTKPEPTVLPNNNSSISALKLQSGRLAIAYNPTHVPNPQYGKVAWPGLRCPVAVALSEDGGKTFPMVRLMERGEGFSGEENTTNNKQYEYPYLMQGKDGRLHLAYAYKNRIGIKYVSFTEEDVMGSKRETVGLYNPTAAQSR</sequence>
<keyword evidence="3" id="KW-1185">Reference proteome</keyword>
<dbReference type="SUPFAM" id="SSF50939">
    <property type="entry name" value="Sialidases"/>
    <property type="match status" value="1"/>
</dbReference>
<dbReference type="InterPro" id="IPR011040">
    <property type="entry name" value="Sialidase"/>
</dbReference>
<accession>A0ABV1HIT2</accession>
<dbReference type="EC" id="3.2.1.-" evidence="2"/>
<protein>
    <submittedName>
        <fullName evidence="2">Sialidase family protein</fullName>
        <ecNumber evidence="2">3.2.1.-</ecNumber>
    </submittedName>
</protein>
<keyword evidence="2" id="KW-0378">Hydrolase</keyword>
<gene>
    <name evidence="2" type="ORF">WMO41_00850</name>
</gene>
<feature type="domain" description="Sialidase" evidence="1">
    <location>
        <begin position="47"/>
        <end position="347"/>
    </location>
</feature>
<evidence type="ECO:0000259" key="1">
    <source>
        <dbReference type="Pfam" id="PF13088"/>
    </source>
</evidence>
<evidence type="ECO:0000313" key="3">
    <source>
        <dbReference type="Proteomes" id="UP001437460"/>
    </source>
</evidence>
<dbReference type="InterPro" id="IPR036278">
    <property type="entry name" value="Sialidase_sf"/>
</dbReference>
<name>A0ABV1HIT2_9FIRM</name>
<dbReference type="Pfam" id="PF13088">
    <property type="entry name" value="BNR_2"/>
    <property type="match status" value="1"/>
</dbReference>